<evidence type="ECO:0000313" key="2">
    <source>
        <dbReference type="Proteomes" id="UP000583454"/>
    </source>
</evidence>
<protein>
    <submittedName>
        <fullName evidence="1">Uncharacterized protein</fullName>
    </submittedName>
</protein>
<name>A0A840ZMH7_9HYPH</name>
<dbReference type="RefSeq" id="WP_183571051.1">
    <property type="nucleotide sequence ID" value="NZ_JACHOP010000014.1"/>
</dbReference>
<reference evidence="1 2" key="1">
    <citation type="submission" date="2020-08" db="EMBL/GenBank/DDBJ databases">
        <title>Genomic Encyclopedia of Type Strains, Phase IV (KMG-IV): sequencing the most valuable type-strain genomes for metagenomic binning, comparative biology and taxonomic classification.</title>
        <authorList>
            <person name="Goeker M."/>
        </authorList>
    </citation>
    <scope>NUCLEOTIDE SEQUENCE [LARGE SCALE GENOMIC DNA]</scope>
    <source>
        <strain evidence="1 2">DSM 2163</strain>
    </source>
</reference>
<dbReference type="EMBL" id="JACHOP010000014">
    <property type="protein sequence ID" value="MBB5758530.1"/>
    <property type="molecule type" value="Genomic_DNA"/>
</dbReference>
<dbReference type="AlphaFoldDB" id="A0A840ZMH7"/>
<accession>A0A840ZMH7</accession>
<proteinExistence type="predicted"/>
<evidence type="ECO:0000313" key="1">
    <source>
        <dbReference type="EMBL" id="MBB5758530.1"/>
    </source>
</evidence>
<comment type="caution">
    <text evidence="1">The sequence shown here is derived from an EMBL/GenBank/DDBJ whole genome shotgun (WGS) entry which is preliminary data.</text>
</comment>
<gene>
    <name evidence="1" type="ORF">HNR00_003252</name>
</gene>
<sequence>MSAAGDILAGLLRDLSAREGAAISETVGICRVDETICADAEALARLGEVGRLVAAEGLGTLKVYGTFSGEIDPATHPYEDLETEPLRVVLTKASEPGWCYFLTEAGFAASLRDDFVAEPLAIWVATTFAPFASMTLTVAPWGGARTPPEAGTPPERPRKLVRDLTHGRTPPLIGPWLLTTPPATGSAVFDAWSAVAVEKLAFSLTYEVRSVDGEERVVLKGPRATPVAVVPSSSDWPTQIREPLTEAATWVYAAPREAEARFLFLNNHLSLDWRDGLHWPDGLLHLLPGSLASARESYAFHLQDQSKDALKTLGDLRKSLQDEVARAQAATRDLLSALWRDLAVAGVVLAL</sequence>
<keyword evidence="2" id="KW-1185">Reference proteome</keyword>
<dbReference type="Proteomes" id="UP000583454">
    <property type="component" value="Unassembled WGS sequence"/>
</dbReference>
<organism evidence="1 2">
    <name type="scientific">Methylorubrum rhodinum</name>
    <dbReference type="NCBI Taxonomy" id="29428"/>
    <lineage>
        <taxon>Bacteria</taxon>
        <taxon>Pseudomonadati</taxon>
        <taxon>Pseudomonadota</taxon>
        <taxon>Alphaproteobacteria</taxon>
        <taxon>Hyphomicrobiales</taxon>
        <taxon>Methylobacteriaceae</taxon>
        <taxon>Methylorubrum</taxon>
    </lineage>
</organism>